<dbReference type="InParanoid" id="L2GTX6"/>
<proteinExistence type="predicted"/>
<dbReference type="RefSeq" id="XP_008074414.1">
    <property type="nucleotide sequence ID" value="XM_008076223.1"/>
</dbReference>
<dbReference type="EMBL" id="GL877424">
    <property type="protein sequence ID" value="ELA47121.1"/>
    <property type="molecule type" value="Genomic_DNA"/>
</dbReference>
<dbReference type="GeneID" id="19879272"/>
<dbReference type="Pfam" id="PF02383">
    <property type="entry name" value="Syja_N"/>
    <property type="match status" value="1"/>
</dbReference>
<dbReference type="GO" id="GO:0005783">
    <property type="term" value="C:endoplasmic reticulum"/>
    <property type="evidence" value="ECO:0007669"/>
    <property type="project" value="TreeGrafter"/>
</dbReference>
<organism evidence="2 3">
    <name type="scientific">Vavraia culicis (isolate floridensis)</name>
    <name type="common">Microsporidian parasite</name>
    <dbReference type="NCBI Taxonomy" id="948595"/>
    <lineage>
        <taxon>Eukaryota</taxon>
        <taxon>Fungi</taxon>
        <taxon>Fungi incertae sedis</taxon>
        <taxon>Microsporidia</taxon>
        <taxon>Pleistophoridae</taxon>
        <taxon>Vavraia</taxon>
    </lineage>
</organism>
<protein>
    <recommendedName>
        <fullName evidence="1">SAC domain-containing protein</fullName>
    </recommendedName>
</protein>
<dbReference type="HOGENOM" id="CLU_369270_0_0_1"/>
<dbReference type="STRING" id="948595.L2GTX6"/>
<dbReference type="GO" id="GO:0046856">
    <property type="term" value="P:phosphatidylinositol dephosphorylation"/>
    <property type="evidence" value="ECO:0007669"/>
    <property type="project" value="TreeGrafter"/>
</dbReference>
<dbReference type="VEuPathDB" id="MicrosporidiaDB:VCUG_01394"/>
<dbReference type="Proteomes" id="UP000011081">
    <property type="component" value="Unassembled WGS sequence"/>
</dbReference>
<dbReference type="PANTHER" id="PTHR45662:SF2">
    <property type="entry name" value="PHOSPHATIDYLINOSITOL-3-PHOSPHATASE SAC1"/>
    <property type="match status" value="1"/>
</dbReference>
<sequence length="754" mass="87711">MCDELRFSPLEGKLKFFLNSLPICACDVDGSSDIQCIKLSNIDGVLGKIAVNDTVYLLYVKESFLALDNLDYKIYRIKIIESANLTNIEEFCKRKMLKTKDKKILRLAKEDLVAAVSHKSKEMENLVKFLNDSPLYFTRTEVEDTKFLWNKFLRTNMANAQNQTGIVYLYTGYFNVKACSNFEYILLSFISSNRVGPRYFSRGVDVEGNVSNFVKSRYLVVKNGNVITNVIIYRGSVPVYWEQTGSLRELQCNEKDSFRACFKHFYNNFRDSEQIEDGNRNDVGVCKFSDKNRDESLDKSSFTQQICHFNNILVINLLSNKKSEQKLSIMYKELLKNLKIEYFDFNLNKYHLNYKKLKHLFITELRTKIGSILEKMKINNNYNNKIIFRVNCLDCLDRTNLASYLICDYYHTQMEIPKDHLKTLFQENGNAISLFNAGSNALKNELAVKEKRSIKGLFDDFYIFTKRVICDKFNDKQKMEMIDTFLGRSKINEPEEESAQKNYTETTTSNDPFHNHLTDLQRAEDHGSAAAELHDMNGNILSNNDICAKNAEEPPCNEETTLLVTIKVVSKHDFDNLDLQPSMNIRFIIICVNKVVSSLKSVFSEEDMTYRIKNFVLISKKSYFNNHILIFSRMDEIKNIHSIEYVERKRNLQFTKKNCLLAVKYVYRDKHIILYNVIMDKLYNLEFFQQNGCAQADIFFLTGFFLSSKVLEIFKILNLSSITSDNCIKTGFKGNVFIKNYTENENATFVEFTM</sequence>
<dbReference type="AlphaFoldDB" id="L2GTX6"/>
<evidence type="ECO:0000313" key="2">
    <source>
        <dbReference type="EMBL" id="ELA47121.1"/>
    </source>
</evidence>
<evidence type="ECO:0000259" key="1">
    <source>
        <dbReference type="PROSITE" id="PS50275"/>
    </source>
</evidence>
<accession>L2GTX6</accession>
<dbReference type="PANTHER" id="PTHR45662">
    <property type="entry name" value="PHOSPHATIDYLINOSITIDE PHOSPHATASE SAC1"/>
    <property type="match status" value="1"/>
</dbReference>
<evidence type="ECO:0000313" key="3">
    <source>
        <dbReference type="Proteomes" id="UP000011081"/>
    </source>
</evidence>
<reference evidence="3" key="1">
    <citation type="submission" date="2011-03" db="EMBL/GenBank/DDBJ databases">
        <title>The genome sequence of Vavraia culicis strain floridensis.</title>
        <authorList>
            <consortium name="The Broad Institute Genome Sequencing Platform"/>
            <person name="Cuomo C."/>
            <person name="Becnel J."/>
            <person name="Sanscrainte N."/>
            <person name="Young S.K."/>
            <person name="Zeng Q."/>
            <person name="Gargeya S."/>
            <person name="Fitzgerald M."/>
            <person name="Haas B."/>
            <person name="Abouelleil A."/>
            <person name="Alvarado L."/>
            <person name="Arachchi H.M."/>
            <person name="Berlin A."/>
            <person name="Chapman S.B."/>
            <person name="Gearin G."/>
            <person name="Goldberg J."/>
            <person name="Griggs A."/>
            <person name="Gujja S."/>
            <person name="Hansen M."/>
            <person name="Heiman D."/>
            <person name="Howarth C."/>
            <person name="Larimer J."/>
            <person name="Lui A."/>
            <person name="MacDonald P.J.P."/>
            <person name="McCowen C."/>
            <person name="Montmayeur A."/>
            <person name="Murphy C."/>
            <person name="Neiman D."/>
            <person name="Pearson M."/>
            <person name="Priest M."/>
            <person name="Roberts A."/>
            <person name="Saif S."/>
            <person name="Shea T."/>
            <person name="Sisk P."/>
            <person name="Stolte C."/>
            <person name="Sykes S."/>
            <person name="Wortman J."/>
            <person name="Nusbaum C."/>
            <person name="Birren B."/>
        </authorList>
    </citation>
    <scope>NUCLEOTIDE SEQUENCE [LARGE SCALE GENOMIC DNA]</scope>
    <source>
        <strain evidence="3">floridensis</strain>
    </source>
</reference>
<dbReference type="OrthoDB" id="405996at2759"/>
<feature type="domain" description="SAC" evidence="1">
    <location>
        <begin position="144"/>
        <end position="406"/>
    </location>
</feature>
<name>L2GTX6_VAVCU</name>
<keyword evidence="3" id="KW-1185">Reference proteome</keyword>
<gene>
    <name evidence="2" type="ORF">VCUG_01394</name>
</gene>
<dbReference type="GO" id="GO:0043812">
    <property type="term" value="F:phosphatidylinositol-4-phosphate phosphatase activity"/>
    <property type="evidence" value="ECO:0007669"/>
    <property type="project" value="TreeGrafter"/>
</dbReference>
<dbReference type="PROSITE" id="PS50275">
    <property type="entry name" value="SAC"/>
    <property type="match status" value="1"/>
</dbReference>
<dbReference type="InterPro" id="IPR002013">
    <property type="entry name" value="SAC_dom"/>
</dbReference>